<dbReference type="EMBL" id="HACG01003460">
    <property type="protein sequence ID" value="CEK50325.1"/>
    <property type="molecule type" value="Transcribed_RNA"/>
</dbReference>
<sequence>VLIQTRSKKSHHFFGHTGVRGKEQVDRLDGMAATISQEAALDRKDILNLLSFWTAVFRVMNPSCCPDQERWVSLLVQSKKNDIP</sequence>
<name>A0A0B6Y470_9EUPU</name>
<reference evidence="1" key="1">
    <citation type="submission" date="2014-12" db="EMBL/GenBank/DDBJ databases">
        <title>Insight into the proteome of Arion vulgaris.</title>
        <authorList>
            <person name="Aradska J."/>
            <person name="Bulat T."/>
            <person name="Smidak R."/>
            <person name="Sarate P."/>
            <person name="Gangsoo J."/>
            <person name="Sialana F."/>
            <person name="Bilban M."/>
            <person name="Lubec G."/>
        </authorList>
    </citation>
    <scope>NUCLEOTIDE SEQUENCE</scope>
    <source>
        <tissue evidence="1">Skin</tissue>
    </source>
</reference>
<evidence type="ECO:0008006" key="2">
    <source>
        <dbReference type="Google" id="ProtNLM"/>
    </source>
</evidence>
<gene>
    <name evidence="1" type="primary">ORF10442</name>
</gene>
<protein>
    <recommendedName>
        <fullName evidence="2">RNase H type-1 domain-containing protein</fullName>
    </recommendedName>
</protein>
<feature type="non-terminal residue" evidence="1">
    <location>
        <position position="84"/>
    </location>
</feature>
<dbReference type="AlphaFoldDB" id="A0A0B6Y470"/>
<accession>A0A0B6Y470</accession>
<feature type="non-terminal residue" evidence="1">
    <location>
        <position position="1"/>
    </location>
</feature>
<organism evidence="1">
    <name type="scientific">Arion vulgaris</name>
    <dbReference type="NCBI Taxonomy" id="1028688"/>
    <lineage>
        <taxon>Eukaryota</taxon>
        <taxon>Metazoa</taxon>
        <taxon>Spiralia</taxon>
        <taxon>Lophotrochozoa</taxon>
        <taxon>Mollusca</taxon>
        <taxon>Gastropoda</taxon>
        <taxon>Heterobranchia</taxon>
        <taxon>Euthyneura</taxon>
        <taxon>Panpulmonata</taxon>
        <taxon>Eupulmonata</taxon>
        <taxon>Stylommatophora</taxon>
        <taxon>Helicina</taxon>
        <taxon>Arionoidea</taxon>
        <taxon>Arionidae</taxon>
        <taxon>Arion</taxon>
    </lineage>
</organism>
<evidence type="ECO:0000313" key="1">
    <source>
        <dbReference type="EMBL" id="CEK50325.1"/>
    </source>
</evidence>
<proteinExistence type="predicted"/>